<feature type="chain" id="PRO_5042528374" evidence="2">
    <location>
        <begin position="16"/>
        <end position="271"/>
    </location>
</feature>
<comment type="caution">
    <text evidence="3">The sequence shown here is derived from an EMBL/GenBank/DDBJ whole genome shotgun (WGS) entry which is preliminary data.</text>
</comment>
<feature type="region of interest" description="Disordered" evidence="1">
    <location>
        <begin position="23"/>
        <end position="42"/>
    </location>
</feature>
<proteinExistence type="predicted"/>
<sequence length="271" mass="30116">MHFALALLCVTLASALPSELGGDKQKWGDDQWGGDSWEGPKDNSVKVVSGGKGGGVGGSVGSIGVGTGGGGGGNCDPVACDIKHRYDQYNEHHYQHQYDQYHDHGHIHDNCDFLPDQRRMLLLQEANSTGPKVPHWYMRHHLSRHQLPSRQRPRQKMESLLQRRWTVYTDRAVIASKGLMHWLLAVQSSSSRFCLITFNSFLPLYVPANRLQTNFYGADQSMGEKAKTYNSEDSLVVTHPTTNSPACGLSTAERTGSPIFHTLWSYVLCYG</sequence>
<name>A0AAI9T9U0_PENTH</name>
<gene>
    <name evidence="3" type="ORF">VN97_g10809</name>
</gene>
<accession>A0AAI9T9U0</accession>
<keyword evidence="4" id="KW-1185">Reference proteome</keyword>
<evidence type="ECO:0000256" key="1">
    <source>
        <dbReference type="SAM" id="MobiDB-lite"/>
    </source>
</evidence>
<protein>
    <submittedName>
        <fullName evidence="3">Uncharacterized protein</fullName>
    </submittedName>
</protein>
<keyword evidence="2" id="KW-0732">Signal</keyword>
<dbReference type="EMBL" id="LACB01000534">
    <property type="protein sequence ID" value="KAJ9482614.1"/>
    <property type="molecule type" value="Genomic_DNA"/>
</dbReference>
<evidence type="ECO:0000313" key="3">
    <source>
        <dbReference type="EMBL" id="KAJ9482614.1"/>
    </source>
</evidence>
<evidence type="ECO:0000313" key="4">
    <source>
        <dbReference type="Proteomes" id="UP001227192"/>
    </source>
</evidence>
<reference evidence="3" key="1">
    <citation type="submission" date="2015-06" db="EMBL/GenBank/DDBJ databases">
        <authorList>
            <person name="Nguyen H."/>
        </authorList>
    </citation>
    <scope>NUCLEOTIDE SEQUENCE</scope>
    <source>
        <strain evidence="3">DAOM 180753</strain>
    </source>
</reference>
<feature type="signal peptide" evidence="2">
    <location>
        <begin position="1"/>
        <end position="15"/>
    </location>
</feature>
<reference evidence="3" key="2">
    <citation type="journal article" date="2016" name="Fungal Biol.">
        <title>Ochratoxin A production by Penicillium thymicola.</title>
        <authorList>
            <person name="Nguyen H.D.T."/>
            <person name="McMullin D.R."/>
            <person name="Ponomareva E."/>
            <person name="Riley R."/>
            <person name="Pomraning K.R."/>
            <person name="Baker S.E."/>
            <person name="Seifert K.A."/>
        </authorList>
    </citation>
    <scope>NUCLEOTIDE SEQUENCE</scope>
    <source>
        <strain evidence="3">DAOM 180753</strain>
    </source>
</reference>
<dbReference type="Proteomes" id="UP001227192">
    <property type="component" value="Unassembled WGS sequence"/>
</dbReference>
<organism evidence="3 4">
    <name type="scientific">Penicillium thymicola</name>
    <dbReference type="NCBI Taxonomy" id="293382"/>
    <lineage>
        <taxon>Eukaryota</taxon>
        <taxon>Fungi</taxon>
        <taxon>Dikarya</taxon>
        <taxon>Ascomycota</taxon>
        <taxon>Pezizomycotina</taxon>
        <taxon>Eurotiomycetes</taxon>
        <taxon>Eurotiomycetidae</taxon>
        <taxon>Eurotiales</taxon>
        <taxon>Aspergillaceae</taxon>
        <taxon>Penicillium</taxon>
    </lineage>
</organism>
<evidence type="ECO:0000256" key="2">
    <source>
        <dbReference type="SAM" id="SignalP"/>
    </source>
</evidence>
<dbReference type="AlphaFoldDB" id="A0AAI9T9U0"/>